<dbReference type="RefSeq" id="WP_394825842.1">
    <property type="nucleotide sequence ID" value="NZ_CP089984.1"/>
</dbReference>
<sequence length="72" mass="8040">MGAARKVQATALREIADWIEATGDDLSDGVAHMVDDMLDLIDHEEAVRDWREREARGEKTISSAEARKILGF</sequence>
<keyword evidence="2" id="KW-1185">Reference proteome</keyword>
<evidence type="ECO:0008006" key="3">
    <source>
        <dbReference type="Google" id="ProtNLM"/>
    </source>
</evidence>
<protein>
    <recommendedName>
        <fullName evidence="3">CopG family transcriptional regulator</fullName>
    </recommendedName>
</protein>
<evidence type="ECO:0000313" key="1">
    <source>
        <dbReference type="EMBL" id="WXB16213.1"/>
    </source>
</evidence>
<name>A0ABZ2M2B8_9BACT</name>
<dbReference type="EMBL" id="CP089984">
    <property type="protein sequence ID" value="WXB16213.1"/>
    <property type="molecule type" value="Genomic_DNA"/>
</dbReference>
<organism evidence="1 2">
    <name type="scientific">Pendulispora albinea</name>
    <dbReference type="NCBI Taxonomy" id="2741071"/>
    <lineage>
        <taxon>Bacteria</taxon>
        <taxon>Pseudomonadati</taxon>
        <taxon>Myxococcota</taxon>
        <taxon>Myxococcia</taxon>
        <taxon>Myxococcales</taxon>
        <taxon>Sorangiineae</taxon>
        <taxon>Pendulisporaceae</taxon>
        <taxon>Pendulispora</taxon>
    </lineage>
</organism>
<accession>A0ABZ2M2B8</accession>
<dbReference type="Proteomes" id="UP001370348">
    <property type="component" value="Chromosome"/>
</dbReference>
<evidence type="ECO:0000313" key="2">
    <source>
        <dbReference type="Proteomes" id="UP001370348"/>
    </source>
</evidence>
<gene>
    <name evidence="1" type="ORF">LZC94_02810</name>
</gene>
<reference evidence="1 2" key="1">
    <citation type="submission" date="2021-12" db="EMBL/GenBank/DDBJ databases">
        <title>Discovery of the Pendulisporaceae a myxobacterial family with distinct sporulation behavior and unique specialized metabolism.</title>
        <authorList>
            <person name="Garcia R."/>
            <person name="Popoff A."/>
            <person name="Bader C.D."/>
            <person name="Loehr J."/>
            <person name="Walesch S."/>
            <person name="Walt C."/>
            <person name="Boldt J."/>
            <person name="Bunk B."/>
            <person name="Haeckl F.J.F.P.J."/>
            <person name="Gunesch A.P."/>
            <person name="Birkelbach J."/>
            <person name="Nuebel U."/>
            <person name="Pietschmann T."/>
            <person name="Bach T."/>
            <person name="Mueller R."/>
        </authorList>
    </citation>
    <scope>NUCLEOTIDE SEQUENCE [LARGE SCALE GENOMIC DNA]</scope>
    <source>
        <strain evidence="1 2">MSr11954</strain>
    </source>
</reference>
<proteinExistence type="predicted"/>